<evidence type="ECO:0000313" key="4">
    <source>
        <dbReference type="Proteomes" id="UP001473302"/>
    </source>
</evidence>
<dbReference type="Gene3D" id="1.20.5.340">
    <property type="match status" value="1"/>
</dbReference>
<reference evidence="3 4" key="1">
    <citation type="submission" date="2024-04" db="EMBL/GenBank/DDBJ databases">
        <title>genome sequences of Mucor flavus KT1a and Helicostylum pulchrum KT1b strains isolated from the surface of a dry-aged beef.</title>
        <authorList>
            <person name="Toyotome T."/>
            <person name="Hosono M."/>
            <person name="Torimaru M."/>
            <person name="Fukuda K."/>
            <person name="Mikami N."/>
        </authorList>
    </citation>
    <scope>NUCLEOTIDE SEQUENCE [LARGE SCALE GENOMIC DNA]</scope>
    <source>
        <strain evidence="3 4">KT1a</strain>
    </source>
</reference>
<sequence length="616" mass="70653">MSTQPHLAPELLVRIFHLLPPITQLVCLSVCKSWHATAKPMYFSQISLLPKTNLSLLTSSLQTTGVFVHSLTVKAHNRQVTYERFKDLILCCPFLLQLTLDTVYFEWVWLEGLQLNRVKSVSIGDVSWRLGNDNRYFYRVAYQHRSTIEDIHIPCTCDQALQDEFEGILKYLTHFENLKCLRLIHGSQSVPVYFDTLLNTCKTLETLVIELGHPLYPPTASSLSTRPKSVYKSMRQLGIFLTMFSIEYLQYIMDRLVNLSVLDVGINQSTLDWERDNRNICNFMQRTYLPFIKTLSRSSLTIKMNGSSTMGDLSAQFFCTNEEIKSVHLQLDCSRSERTDIRLRTENGNTHLNLLFVRSLYESIESPFSAHLQKYGTHIKSLKLNISKYVTRSLPLDIDFVMRHCRNLEKIYIAIEPTYPSTYSLTLSAAQNNDCYDTVSNFILDGGTMTTHLIPFISSHLLGLKTLHLINCKLLIDSKETVFDMTKLKFLDLFVLDAYKLATLRAEVDTANKRATELEEKARALEAEHDSKDNELSNLQSRAKELEESLETAEANLKQANTDFREADLRAEQLGKKAVKIQQEISVWDKKNADLDSKYQEAKAEMDELEGQMEGV</sequence>
<dbReference type="Pfam" id="PF12937">
    <property type="entry name" value="F-box-like"/>
    <property type="match status" value="1"/>
</dbReference>
<dbReference type="InterPro" id="IPR001810">
    <property type="entry name" value="F-box_dom"/>
</dbReference>
<protein>
    <recommendedName>
        <fullName evidence="2">F-box domain-containing protein</fullName>
    </recommendedName>
</protein>
<feature type="region of interest" description="Disordered" evidence="1">
    <location>
        <begin position="526"/>
        <end position="545"/>
    </location>
</feature>
<gene>
    <name evidence="3" type="ORF">MFLAVUS_009850</name>
</gene>
<evidence type="ECO:0000259" key="2">
    <source>
        <dbReference type="Pfam" id="PF12937"/>
    </source>
</evidence>
<dbReference type="EMBL" id="BAABUK010000031">
    <property type="protein sequence ID" value="GAA5816324.1"/>
    <property type="molecule type" value="Genomic_DNA"/>
</dbReference>
<feature type="compositionally biased region" description="Basic and acidic residues" evidence="1">
    <location>
        <begin position="526"/>
        <end position="535"/>
    </location>
</feature>
<dbReference type="InterPro" id="IPR036047">
    <property type="entry name" value="F-box-like_dom_sf"/>
</dbReference>
<dbReference type="Proteomes" id="UP001473302">
    <property type="component" value="Unassembled WGS sequence"/>
</dbReference>
<dbReference type="SUPFAM" id="SSF81383">
    <property type="entry name" value="F-box domain"/>
    <property type="match status" value="1"/>
</dbReference>
<comment type="caution">
    <text evidence="3">The sequence shown here is derived from an EMBL/GenBank/DDBJ whole genome shotgun (WGS) entry which is preliminary data.</text>
</comment>
<dbReference type="SUPFAM" id="SSF57997">
    <property type="entry name" value="Tropomyosin"/>
    <property type="match status" value="1"/>
</dbReference>
<organism evidence="3 4">
    <name type="scientific">Mucor flavus</name>
    <dbReference type="NCBI Taxonomy" id="439312"/>
    <lineage>
        <taxon>Eukaryota</taxon>
        <taxon>Fungi</taxon>
        <taxon>Fungi incertae sedis</taxon>
        <taxon>Mucoromycota</taxon>
        <taxon>Mucoromycotina</taxon>
        <taxon>Mucoromycetes</taxon>
        <taxon>Mucorales</taxon>
        <taxon>Mucorineae</taxon>
        <taxon>Mucoraceae</taxon>
        <taxon>Mucor</taxon>
    </lineage>
</organism>
<evidence type="ECO:0000313" key="3">
    <source>
        <dbReference type="EMBL" id="GAA5816324.1"/>
    </source>
</evidence>
<accession>A0ABP9ZB97</accession>
<dbReference type="Gene3D" id="1.20.1280.50">
    <property type="match status" value="1"/>
</dbReference>
<proteinExistence type="predicted"/>
<feature type="domain" description="F-box" evidence="2">
    <location>
        <begin position="9"/>
        <end position="38"/>
    </location>
</feature>
<keyword evidence="4" id="KW-1185">Reference proteome</keyword>
<name>A0ABP9ZB97_9FUNG</name>
<evidence type="ECO:0000256" key="1">
    <source>
        <dbReference type="SAM" id="MobiDB-lite"/>
    </source>
</evidence>